<dbReference type="NCBIfam" id="TIGR00199">
    <property type="entry name" value="PncC_domain"/>
    <property type="match status" value="1"/>
</dbReference>
<proteinExistence type="predicted"/>
<dbReference type="Gene3D" id="3.90.950.20">
    <property type="entry name" value="CinA-like"/>
    <property type="match status" value="1"/>
</dbReference>
<dbReference type="Proteomes" id="UP000078387">
    <property type="component" value="Unassembled WGS sequence"/>
</dbReference>
<dbReference type="InterPro" id="IPR036653">
    <property type="entry name" value="CinA-like_C"/>
</dbReference>
<comment type="caution">
    <text evidence="2">The sequence shown here is derived from an EMBL/GenBank/DDBJ whole genome shotgun (WGS) entry which is preliminary data.</text>
</comment>
<name>A0A5K1U6G2_ENTHI</name>
<evidence type="ECO:0000259" key="1">
    <source>
        <dbReference type="Pfam" id="PF02464"/>
    </source>
</evidence>
<dbReference type="SUPFAM" id="SSF142433">
    <property type="entry name" value="CinA-like"/>
    <property type="match status" value="1"/>
</dbReference>
<dbReference type="OMA" id="FKFLNMD"/>
<dbReference type="VEuPathDB" id="AmoebaDB:EHI7A_091250"/>
<feature type="domain" description="CinA C-terminal" evidence="1">
    <location>
        <begin position="5"/>
        <end position="157"/>
    </location>
</feature>
<evidence type="ECO:0000313" key="2">
    <source>
        <dbReference type="EMBL" id="GAT97901.1"/>
    </source>
</evidence>
<dbReference type="InterPro" id="IPR008136">
    <property type="entry name" value="CinA_C"/>
</dbReference>
<gene>
    <name evidence="2" type="ORF">CL6EHI_090260</name>
</gene>
<dbReference type="VEuPathDB" id="AmoebaDB:KM1_108770"/>
<reference evidence="2 3" key="1">
    <citation type="submission" date="2016-05" db="EMBL/GenBank/DDBJ databases">
        <title>First whole genome sequencing of Entamoeba histolytica HM1:IMSS-clone-6.</title>
        <authorList>
            <person name="Mukherjee Avik.K."/>
            <person name="Izumyama S."/>
            <person name="Nakada-Tsukui K."/>
            <person name="Nozaki T."/>
        </authorList>
    </citation>
    <scope>NUCLEOTIDE SEQUENCE [LARGE SCALE GENOMIC DNA]</scope>
    <source>
        <strain evidence="2 3">HM1:IMSS clone 6</strain>
    </source>
</reference>
<dbReference type="VEuPathDB" id="AmoebaDB:EHI5A_031040"/>
<dbReference type="VEuPathDB" id="AmoebaDB:EHI8A_096130"/>
<organism evidence="2 3">
    <name type="scientific">Entamoeba histolytica</name>
    <dbReference type="NCBI Taxonomy" id="5759"/>
    <lineage>
        <taxon>Eukaryota</taxon>
        <taxon>Amoebozoa</taxon>
        <taxon>Evosea</taxon>
        <taxon>Archamoebae</taxon>
        <taxon>Mastigamoebida</taxon>
        <taxon>Entamoebidae</taxon>
        <taxon>Entamoeba</taxon>
    </lineage>
</organism>
<dbReference type="EMBL" id="BDEQ01000001">
    <property type="protein sequence ID" value="GAT97901.1"/>
    <property type="molecule type" value="Genomic_DNA"/>
</dbReference>
<protein>
    <submittedName>
        <fullName evidence="2">Competence damage-inducible protein putative</fullName>
    </submittedName>
</protein>
<dbReference type="Pfam" id="PF02464">
    <property type="entry name" value="CinA"/>
    <property type="match status" value="1"/>
</dbReference>
<evidence type="ECO:0000313" key="3">
    <source>
        <dbReference type="Proteomes" id="UP000078387"/>
    </source>
</evidence>
<dbReference type="AlphaFoldDB" id="A0A5K1U6G2"/>
<dbReference type="VEuPathDB" id="AmoebaDB:EHI_090260"/>
<sequence>MNCLQLSEEIIHLLIKKHLTFSSAESCSAGRITSNLTSVPGSSAVIRGGIVAYCNEVKAQVLGVSQESINKYTEVSYVVAQEMAERVKQIMKSDCSASITGYAGPSPSLEESKVGLIYICVIVKERIEKRELRLKSDRLSNVNEATRQVLSLLLELLKEE</sequence>
<accession>A0A5K1U6G2</accession>